<reference evidence="1" key="2">
    <citation type="submission" date="2025-08" db="UniProtKB">
        <authorList>
            <consortium name="Ensembl"/>
        </authorList>
    </citation>
    <scope>IDENTIFICATION</scope>
</reference>
<evidence type="ECO:0000313" key="1">
    <source>
        <dbReference type="Ensembl" id="ENSHHUP00000076485.1"/>
    </source>
</evidence>
<dbReference type="Proteomes" id="UP000314982">
    <property type="component" value="Unassembled WGS sequence"/>
</dbReference>
<dbReference type="Ensembl" id="ENSHHUT00000078982.1">
    <property type="protein sequence ID" value="ENSHHUP00000076485.1"/>
    <property type="gene ID" value="ENSHHUG00000044769.1"/>
</dbReference>
<name>A0A4W5QRG9_9TELE</name>
<dbReference type="AlphaFoldDB" id="A0A4W5QRG9"/>
<keyword evidence="2" id="KW-1185">Reference proteome</keyword>
<proteinExistence type="predicted"/>
<accession>A0A4W5QRG9</accession>
<reference evidence="1" key="3">
    <citation type="submission" date="2025-09" db="UniProtKB">
        <authorList>
            <consortium name="Ensembl"/>
        </authorList>
    </citation>
    <scope>IDENTIFICATION</scope>
</reference>
<protein>
    <submittedName>
        <fullName evidence="1">Uncharacterized protein</fullName>
    </submittedName>
</protein>
<evidence type="ECO:0000313" key="2">
    <source>
        <dbReference type="Proteomes" id="UP000314982"/>
    </source>
</evidence>
<reference evidence="2" key="1">
    <citation type="submission" date="2018-06" db="EMBL/GenBank/DDBJ databases">
        <title>Genome assembly of Danube salmon.</title>
        <authorList>
            <person name="Macqueen D.J."/>
            <person name="Gundappa M.K."/>
        </authorList>
    </citation>
    <scope>NUCLEOTIDE SEQUENCE [LARGE SCALE GENOMIC DNA]</scope>
</reference>
<dbReference type="GeneTree" id="ENSGT00710000106769"/>
<dbReference type="STRING" id="62062.ENSHHUP00000076485"/>
<sequence>MFLQQQLQAHAVEREQVLAVLNEKTRENSQLRRDYQHIMDIAAGKEAVLLKVQQENMRLSTMSDPSGSQEMFRETIQNLSRIIRRTLRSTR</sequence>
<organism evidence="1 2">
    <name type="scientific">Hucho hucho</name>
    <name type="common">huchen</name>
    <dbReference type="NCBI Taxonomy" id="62062"/>
    <lineage>
        <taxon>Eukaryota</taxon>
        <taxon>Metazoa</taxon>
        <taxon>Chordata</taxon>
        <taxon>Craniata</taxon>
        <taxon>Vertebrata</taxon>
        <taxon>Euteleostomi</taxon>
        <taxon>Actinopterygii</taxon>
        <taxon>Neopterygii</taxon>
        <taxon>Teleostei</taxon>
        <taxon>Protacanthopterygii</taxon>
        <taxon>Salmoniformes</taxon>
        <taxon>Salmonidae</taxon>
        <taxon>Salmoninae</taxon>
        <taxon>Hucho</taxon>
    </lineage>
</organism>